<evidence type="ECO:0000313" key="2">
    <source>
        <dbReference type="EMBL" id="OOS01142.1"/>
    </source>
</evidence>
<dbReference type="OrthoDB" id="10012850at2"/>
<organism evidence="2 3">
    <name type="scientific">[Haemophilus] felis</name>
    <dbReference type="NCBI Taxonomy" id="123822"/>
    <lineage>
        <taxon>Bacteria</taxon>
        <taxon>Pseudomonadati</taxon>
        <taxon>Pseudomonadota</taxon>
        <taxon>Gammaproteobacteria</taxon>
        <taxon>Pasteurellales</taxon>
        <taxon>Pasteurellaceae</taxon>
    </lineage>
</organism>
<dbReference type="AlphaFoldDB" id="A0A1T0AVU9"/>
<proteinExistence type="predicted"/>
<gene>
    <name evidence="2" type="ORF">B0188_10170</name>
</gene>
<dbReference type="STRING" id="123822.B0188_10170"/>
<keyword evidence="3" id="KW-1185">Reference proteome</keyword>
<accession>A0A1T0AVU9</accession>
<reference evidence="2 3" key="1">
    <citation type="submission" date="2017-02" db="EMBL/GenBank/DDBJ databases">
        <title>Draft genome sequence of Haemophilus felis CCUG 31170 type strain.</title>
        <authorList>
            <person name="Engstrom-Jakobsson H."/>
            <person name="Salva-Serra F."/>
            <person name="Thorell K."/>
            <person name="Gonzales-Siles L."/>
            <person name="Karlsson R."/>
            <person name="Boulund F."/>
            <person name="Engstrand L."/>
            <person name="Kristiansson E."/>
            <person name="Moore E."/>
        </authorList>
    </citation>
    <scope>NUCLEOTIDE SEQUENCE [LARGE SCALE GENOMIC DNA]</scope>
    <source>
        <strain evidence="2 3">CCUG 31170</strain>
    </source>
</reference>
<sequence length="225" mass="26646">MLDIEKTINDEITKRKKKYISFSELLVAFFLLNKIGINIEHIRAFLLLKLRAFNPKSFEYEGRILPTYYCDDLADATKEIERNLNDSAFFDFIDALFIEKTGSEKLKLKVKQWRTHWRKFIFERKFIYDLLGFNRRNAELEKELETANSQKSTSEQFLEYDGDIPLKTDKDKLANTFRLIIQKSDFIAMNGGIYPTYSQLHTMLNRIYPNEPTPAKNTLKKYLEP</sequence>
<evidence type="ECO:0000256" key="1">
    <source>
        <dbReference type="SAM" id="Coils"/>
    </source>
</evidence>
<comment type="caution">
    <text evidence="2">The sequence shown here is derived from an EMBL/GenBank/DDBJ whole genome shotgun (WGS) entry which is preliminary data.</text>
</comment>
<protein>
    <submittedName>
        <fullName evidence="2">Uncharacterized protein</fullName>
    </submittedName>
</protein>
<evidence type="ECO:0000313" key="3">
    <source>
        <dbReference type="Proteomes" id="UP000190023"/>
    </source>
</evidence>
<name>A0A1T0AVU9_9PAST</name>
<dbReference type="Proteomes" id="UP000190023">
    <property type="component" value="Unassembled WGS sequence"/>
</dbReference>
<feature type="coiled-coil region" evidence="1">
    <location>
        <begin position="130"/>
        <end position="157"/>
    </location>
</feature>
<keyword evidence="1" id="KW-0175">Coiled coil</keyword>
<dbReference type="EMBL" id="MUYB01000049">
    <property type="protein sequence ID" value="OOS01142.1"/>
    <property type="molecule type" value="Genomic_DNA"/>
</dbReference>